<feature type="region of interest" description="Disordered" evidence="1">
    <location>
        <begin position="1"/>
        <end position="20"/>
    </location>
</feature>
<proteinExistence type="predicted"/>
<reference evidence="3" key="1">
    <citation type="journal article" date="2019" name="Int. J. Syst. Evol. Microbiol.">
        <title>The Global Catalogue of Microorganisms (GCM) 10K type strain sequencing project: providing services to taxonomists for standard genome sequencing and annotation.</title>
        <authorList>
            <consortium name="The Broad Institute Genomics Platform"/>
            <consortium name="The Broad Institute Genome Sequencing Center for Infectious Disease"/>
            <person name="Wu L."/>
            <person name="Ma J."/>
        </authorList>
    </citation>
    <scope>NUCLEOTIDE SEQUENCE [LARGE SCALE GENOMIC DNA]</scope>
    <source>
        <strain evidence="3">JCM 32148</strain>
    </source>
</reference>
<accession>A0ABW3AA88</accession>
<gene>
    <name evidence="2" type="ORF">ACFQZ8_28510</name>
</gene>
<dbReference type="EMBL" id="JBHTHM010002315">
    <property type="protein sequence ID" value="MFD0787868.1"/>
    <property type="molecule type" value="Genomic_DNA"/>
</dbReference>
<evidence type="ECO:0000313" key="2">
    <source>
        <dbReference type="EMBL" id="MFD0787868.1"/>
    </source>
</evidence>
<feature type="compositionally biased region" description="Gly residues" evidence="1">
    <location>
        <begin position="1"/>
        <end position="10"/>
    </location>
</feature>
<name>A0ABW3AA88_9ACTN</name>
<evidence type="ECO:0000313" key="3">
    <source>
        <dbReference type="Proteomes" id="UP001597053"/>
    </source>
</evidence>
<sequence>MPPGRFGAGPPGTRAAGQPLELPDAPLVTDVREAVAGHEFASGIYAC</sequence>
<protein>
    <submittedName>
        <fullName evidence="2">Uncharacterized protein</fullName>
    </submittedName>
</protein>
<organism evidence="2 3">
    <name type="scientific">Micromonospora azadirachtae</name>
    <dbReference type="NCBI Taxonomy" id="1970735"/>
    <lineage>
        <taxon>Bacteria</taxon>
        <taxon>Bacillati</taxon>
        <taxon>Actinomycetota</taxon>
        <taxon>Actinomycetes</taxon>
        <taxon>Micromonosporales</taxon>
        <taxon>Micromonosporaceae</taxon>
        <taxon>Micromonospora</taxon>
    </lineage>
</organism>
<evidence type="ECO:0000256" key="1">
    <source>
        <dbReference type="SAM" id="MobiDB-lite"/>
    </source>
</evidence>
<keyword evidence="3" id="KW-1185">Reference proteome</keyword>
<comment type="caution">
    <text evidence="2">The sequence shown here is derived from an EMBL/GenBank/DDBJ whole genome shotgun (WGS) entry which is preliminary data.</text>
</comment>
<dbReference type="Proteomes" id="UP001597053">
    <property type="component" value="Unassembled WGS sequence"/>
</dbReference>